<keyword evidence="4" id="KW-0472">Membrane</keyword>
<dbReference type="Pfam" id="PF06629">
    <property type="entry name" value="MipA"/>
    <property type="match status" value="1"/>
</dbReference>
<dbReference type="GO" id="GO:0009279">
    <property type="term" value="C:cell outer membrane"/>
    <property type="evidence" value="ECO:0007669"/>
    <property type="project" value="UniProtKB-SubCell"/>
</dbReference>
<dbReference type="PANTHER" id="PTHR38776:SF1">
    <property type="entry name" value="MLTA-INTERACTING PROTEIN-RELATED"/>
    <property type="match status" value="1"/>
</dbReference>
<name>A0A6I4TWB9_9SPHN</name>
<dbReference type="OrthoDB" id="5462484at2"/>
<proteinExistence type="inferred from homology"/>
<evidence type="ECO:0000256" key="2">
    <source>
        <dbReference type="ARBA" id="ARBA00005722"/>
    </source>
</evidence>
<dbReference type="EMBL" id="WTYJ01000002">
    <property type="protein sequence ID" value="MXO99421.1"/>
    <property type="molecule type" value="Genomic_DNA"/>
</dbReference>
<evidence type="ECO:0000256" key="3">
    <source>
        <dbReference type="ARBA" id="ARBA00022729"/>
    </source>
</evidence>
<evidence type="ECO:0000256" key="6">
    <source>
        <dbReference type="SAM" id="SignalP"/>
    </source>
</evidence>
<keyword evidence="3 6" id="KW-0732">Signal</keyword>
<evidence type="ECO:0000256" key="5">
    <source>
        <dbReference type="ARBA" id="ARBA00023237"/>
    </source>
</evidence>
<comment type="caution">
    <text evidence="7">The sequence shown here is derived from an EMBL/GenBank/DDBJ whole genome shotgun (WGS) entry which is preliminary data.</text>
</comment>
<feature type="signal peptide" evidence="6">
    <location>
        <begin position="1"/>
        <end position="28"/>
    </location>
</feature>
<dbReference type="RefSeq" id="WP_161391143.1">
    <property type="nucleotide sequence ID" value="NZ_JBHSCP010000001.1"/>
</dbReference>
<evidence type="ECO:0000313" key="7">
    <source>
        <dbReference type="EMBL" id="MXO99421.1"/>
    </source>
</evidence>
<keyword evidence="5" id="KW-0998">Cell outer membrane</keyword>
<protein>
    <submittedName>
        <fullName evidence="7">MipA/OmpV family protein</fullName>
    </submittedName>
</protein>
<keyword evidence="8" id="KW-1185">Reference proteome</keyword>
<sequence length="253" mass="26298">MPGPAAILRQATLAGAALLACGATSAQAQDSDRVTLGVGVIAAPGYQGSDDYRVLPAPIIDVQIGRFFAGMNNGVGVHVIDTPDLKTGASVTFVRGYRRGDLPDGLDTLADAAGARLFASARLAGISAGISATRSLGGTAGTVADLSLSYPIRSGERLMLIPSVSTSWASDKAMDRYFGITAAEAQASGLDEFHTSAGFRDMTASMTANYRLSGRLSLVGMAGMTQLFDKAADSPMVKHRWRPMGLVGVTHRF</sequence>
<evidence type="ECO:0000256" key="1">
    <source>
        <dbReference type="ARBA" id="ARBA00004442"/>
    </source>
</evidence>
<evidence type="ECO:0000313" key="8">
    <source>
        <dbReference type="Proteomes" id="UP000469430"/>
    </source>
</evidence>
<organism evidence="7 8">
    <name type="scientific">Croceibacterium xixiisoli</name>
    <dbReference type="NCBI Taxonomy" id="1476466"/>
    <lineage>
        <taxon>Bacteria</taxon>
        <taxon>Pseudomonadati</taxon>
        <taxon>Pseudomonadota</taxon>
        <taxon>Alphaproteobacteria</taxon>
        <taxon>Sphingomonadales</taxon>
        <taxon>Erythrobacteraceae</taxon>
        <taxon>Croceibacterium</taxon>
    </lineage>
</organism>
<dbReference type="PANTHER" id="PTHR38776">
    <property type="entry name" value="MLTA-INTERACTING PROTEIN-RELATED"/>
    <property type="match status" value="1"/>
</dbReference>
<gene>
    <name evidence="7" type="ORF">GRI97_10505</name>
</gene>
<dbReference type="Proteomes" id="UP000469430">
    <property type="component" value="Unassembled WGS sequence"/>
</dbReference>
<accession>A0A6I4TWB9</accession>
<evidence type="ECO:0000256" key="4">
    <source>
        <dbReference type="ARBA" id="ARBA00023136"/>
    </source>
</evidence>
<comment type="similarity">
    <text evidence="2">Belongs to the MipA/OmpV family.</text>
</comment>
<dbReference type="InterPro" id="IPR010583">
    <property type="entry name" value="MipA"/>
</dbReference>
<feature type="chain" id="PRO_5026131361" evidence="6">
    <location>
        <begin position="29"/>
        <end position="253"/>
    </location>
</feature>
<dbReference type="AlphaFoldDB" id="A0A6I4TWB9"/>
<comment type="subcellular location">
    <subcellularLocation>
        <location evidence="1">Cell outer membrane</location>
    </subcellularLocation>
</comment>
<reference evidence="7 8" key="1">
    <citation type="submission" date="2019-12" db="EMBL/GenBank/DDBJ databases">
        <title>Genomic-based taxomic classification of the family Erythrobacteraceae.</title>
        <authorList>
            <person name="Xu L."/>
        </authorList>
    </citation>
    <scope>NUCLEOTIDE SEQUENCE [LARGE SCALE GENOMIC DNA]</scope>
    <source>
        <strain evidence="7 8">S36</strain>
    </source>
</reference>